<sequence>MEICLATTGRAKESSKYLHQPSRSNFPYDSWQVQESLAPASADPSGYWRDCKMDHAQCTEAQLNCCELSYIWDVSHWQGIALGVGDWYFDRADIKAIDCPYPCDKTCHNLVFK</sequence>
<evidence type="ECO:0000313" key="7">
    <source>
        <dbReference type="EMBL" id="KAE9445777.1"/>
    </source>
</evidence>
<name>A0A6A4KRL5_9ERIC</name>
<evidence type="ECO:0000256" key="5">
    <source>
        <dbReference type="ARBA" id="ARBA00023316"/>
    </source>
</evidence>
<keyword evidence="6" id="KW-0378">Hydrolase</keyword>
<dbReference type="EMBL" id="QEFC01004006">
    <property type="protein sequence ID" value="KAE9445777.1"/>
    <property type="molecule type" value="Genomic_DNA"/>
</dbReference>
<comment type="similarity">
    <text evidence="3 6">Belongs to the pectinacetylesterase family.</text>
</comment>
<dbReference type="AlphaFoldDB" id="A0A6A4KRL5"/>
<accession>A0A6A4KRL5</accession>
<comment type="function">
    <text evidence="1 6">Hydrolyzes acetyl esters in homogalacturonan regions of pectin. In type I primary cell wall, galacturonic acid residues of pectin can be acetylated at the O-2 and O-3 positions. Decreasing the degree of acetylation of pectin gels in vitro alters their physical properties.</text>
</comment>
<evidence type="ECO:0000256" key="1">
    <source>
        <dbReference type="ARBA" id="ARBA00003534"/>
    </source>
</evidence>
<dbReference type="GO" id="GO:0009505">
    <property type="term" value="C:plant-type cell wall"/>
    <property type="evidence" value="ECO:0007669"/>
    <property type="project" value="TreeGrafter"/>
</dbReference>
<dbReference type="EC" id="3.1.1.-" evidence="6"/>
<protein>
    <recommendedName>
        <fullName evidence="6">Pectin acetylesterase</fullName>
        <ecNumber evidence="6">3.1.1.-</ecNumber>
    </recommendedName>
</protein>
<evidence type="ECO:0000256" key="2">
    <source>
        <dbReference type="ARBA" id="ARBA00004191"/>
    </source>
</evidence>
<dbReference type="InterPro" id="IPR004963">
    <property type="entry name" value="PAE/NOTUM"/>
</dbReference>
<gene>
    <name evidence="7" type="ORF">C3L33_22325</name>
</gene>
<dbReference type="OrthoDB" id="2015280at2759"/>
<comment type="subcellular location">
    <subcellularLocation>
        <location evidence="2 6">Secreted</location>
        <location evidence="2 6">Cell wall</location>
    </subcellularLocation>
</comment>
<keyword evidence="6" id="KW-0964">Secreted</keyword>
<keyword evidence="4 6" id="KW-0134">Cell wall</keyword>
<feature type="non-terminal residue" evidence="7">
    <location>
        <position position="1"/>
    </location>
</feature>
<evidence type="ECO:0000256" key="3">
    <source>
        <dbReference type="ARBA" id="ARBA00005784"/>
    </source>
</evidence>
<comment type="caution">
    <text evidence="7">The sequence shown here is derived from an EMBL/GenBank/DDBJ whole genome shotgun (WGS) entry which is preliminary data.</text>
</comment>
<reference evidence="7" key="1">
    <citation type="journal article" date="2019" name="Genome Biol. Evol.">
        <title>The Rhododendron genome and chromosomal organization provide insight into shared whole-genome duplications across the heath family (Ericaceae).</title>
        <authorList>
            <person name="Soza V.L."/>
            <person name="Lindsley D."/>
            <person name="Waalkes A."/>
            <person name="Ramage E."/>
            <person name="Patwardhan R.P."/>
            <person name="Burton J.N."/>
            <person name="Adey A."/>
            <person name="Kumar A."/>
            <person name="Qiu R."/>
            <person name="Shendure J."/>
            <person name="Hall B."/>
        </authorList>
    </citation>
    <scope>NUCLEOTIDE SEQUENCE</scope>
    <source>
        <strain evidence="7">RSF 1966-606</strain>
    </source>
</reference>
<dbReference type="Pfam" id="PF03283">
    <property type="entry name" value="PAE"/>
    <property type="match status" value="2"/>
</dbReference>
<evidence type="ECO:0000256" key="4">
    <source>
        <dbReference type="ARBA" id="ARBA00022512"/>
    </source>
</evidence>
<evidence type="ECO:0000256" key="6">
    <source>
        <dbReference type="RuleBase" id="RU363114"/>
    </source>
</evidence>
<dbReference type="GO" id="GO:0071555">
    <property type="term" value="P:cell wall organization"/>
    <property type="evidence" value="ECO:0007669"/>
    <property type="project" value="UniProtKB-KW"/>
</dbReference>
<proteinExistence type="inferred from homology"/>
<keyword evidence="5 6" id="KW-0961">Cell wall biogenesis/degradation</keyword>
<organism evidence="7">
    <name type="scientific">Rhododendron williamsianum</name>
    <dbReference type="NCBI Taxonomy" id="262921"/>
    <lineage>
        <taxon>Eukaryota</taxon>
        <taxon>Viridiplantae</taxon>
        <taxon>Streptophyta</taxon>
        <taxon>Embryophyta</taxon>
        <taxon>Tracheophyta</taxon>
        <taxon>Spermatophyta</taxon>
        <taxon>Magnoliopsida</taxon>
        <taxon>eudicotyledons</taxon>
        <taxon>Gunneridae</taxon>
        <taxon>Pentapetalae</taxon>
        <taxon>asterids</taxon>
        <taxon>Ericales</taxon>
        <taxon>Ericaceae</taxon>
        <taxon>Ericoideae</taxon>
        <taxon>Rhodoreae</taxon>
        <taxon>Rhododendron</taxon>
    </lineage>
</organism>
<dbReference type="GO" id="GO:0052793">
    <property type="term" value="F:pectin acetylesterase activity"/>
    <property type="evidence" value="ECO:0007669"/>
    <property type="project" value="TreeGrafter"/>
</dbReference>
<dbReference type="PANTHER" id="PTHR21562:SF5">
    <property type="entry name" value="PECTIN ACETYLESTERASE 12"/>
    <property type="match status" value="1"/>
</dbReference>
<dbReference type="PANTHER" id="PTHR21562">
    <property type="entry name" value="NOTUM-RELATED"/>
    <property type="match status" value="1"/>
</dbReference>